<dbReference type="GeneID" id="16070618"/>
<dbReference type="InterPro" id="IPR001932">
    <property type="entry name" value="PPM-type_phosphatase-like_dom"/>
</dbReference>
<evidence type="ECO:0000313" key="3">
    <source>
        <dbReference type="EMBL" id="EGD78004.1"/>
    </source>
</evidence>
<protein>
    <submittedName>
        <fullName evidence="3">Phosphatase type 2C</fullName>
    </submittedName>
</protein>
<dbReference type="PANTHER" id="PTHR13832:SF792">
    <property type="entry name" value="GM14286P"/>
    <property type="match status" value="1"/>
</dbReference>
<dbReference type="STRING" id="946362.F2ULK5"/>
<dbReference type="eggNOG" id="KOG0700">
    <property type="taxonomic scope" value="Eukaryota"/>
</dbReference>
<dbReference type="KEGG" id="sre:PTSG_09642"/>
<dbReference type="InterPro" id="IPR015655">
    <property type="entry name" value="PP2C"/>
</dbReference>
<reference evidence="3" key="1">
    <citation type="submission" date="2009-08" db="EMBL/GenBank/DDBJ databases">
        <title>Annotation of Salpingoeca rosetta.</title>
        <authorList>
            <consortium name="The Broad Institute Genome Sequencing Platform"/>
            <person name="Russ C."/>
            <person name="Cuomo C."/>
            <person name="Burger G."/>
            <person name="Gray M.W."/>
            <person name="Holland P.W.H."/>
            <person name="King N."/>
            <person name="Lang F.B.F."/>
            <person name="Roger A.J."/>
            <person name="Ruiz-Trillo I."/>
            <person name="Young S.K."/>
            <person name="Zeng Q."/>
            <person name="Gargeya S."/>
            <person name="Alvarado L."/>
            <person name="Berlin A."/>
            <person name="Chapman S.B."/>
            <person name="Chen Z."/>
            <person name="Freedman E."/>
            <person name="Gellesch M."/>
            <person name="Goldberg J."/>
            <person name="Griggs A."/>
            <person name="Gujja S."/>
            <person name="Heilman E."/>
            <person name="Heiman D."/>
            <person name="Howarth C."/>
            <person name="Mehta T."/>
            <person name="Neiman D."/>
            <person name="Pearson M."/>
            <person name="Roberts A."/>
            <person name="Saif S."/>
            <person name="Shea T."/>
            <person name="Shenoy N."/>
            <person name="Sisk P."/>
            <person name="Stolte C."/>
            <person name="Sykes S."/>
            <person name="White J."/>
            <person name="Yandava C."/>
            <person name="Haas B."/>
            <person name="Nusbaum C."/>
            <person name="Birren B."/>
        </authorList>
    </citation>
    <scope>NUCLEOTIDE SEQUENCE [LARGE SCALE GENOMIC DNA]</scope>
    <source>
        <strain evidence="3">ATCC 50818</strain>
    </source>
</reference>
<sequence length="543" mass="56820">MLSPRVLLPRVLGSAGALNALSGGGLRSGRTVRSAQNHVRTYLSRRHKSDKPSEEAGAETPPPPPQPKGGGRGAALAIGAVGATLIGGAVAYFMQQDPSSQKAIDEHNAAVANQGLPARKRLSRSTAVESALVHNQASKLASCHGVSEILTCWLAANDPLEDRHSEHFLGPHGVLVGMYDGHSGFQTSDALSVFLPTYVKQALEKSDSTTVQATAAALSDAFEAFDRDFTSVVPKMALETKDKRLLEAFVNPAFSGAVACVALINATGIYIANTGDCRAVLGIEQAGGRVGAAVLSNDQTGTTPSEVARIRREHPGEDKCVYRGRVLGGLQPSRAFGDSRYKWEVAAMKEIGVRVPKYSKTPPYVTAKPEVLHTSIDAQAKFLILATDGVWDVVSSDEAVQVVSKALKSGSSTLLAAAQLTKRALERYAEEGTQGDVDKLLEIQAPQARNYRDDITCSVVLLEAQSVAAEEGTPEAAAAAAQAATTPSAASNLDKPVGRTLVDIFHMQRRQQQAAGAGASPAQPPAPAAANNNNGNNGSGNGV</sequence>
<dbReference type="SUPFAM" id="SSF81606">
    <property type="entry name" value="PP2C-like"/>
    <property type="match status" value="1"/>
</dbReference>
<organism evidence="4">
    <name type="scientific">Salpingoeca rosetta (strain ATCC 50818 / BSB-021)</name>
    <dbReference type="NCBI Taxonomy" id="946362"/>
    <lineage>
        <taxon>Eukaryota</taxon>
        <taxon>Choanoflagellata</taxon>
        <taxon>Craspedida</taxon>
        <taxon>Salpingoecidae</taxon>
        <taxon>Salpingoeca</taxon>
    </lineage>
</organism>
<evidence type="ECO:0000256" key="1">
    <source>
        <dbReference type="SAM" id="MobiDB-lite"/>
    </source>
</evidence>
<dbReference type="Pfam" id="PF00481">
    <property type="entry name" value="PP2C"/>
    <property type="match status" value="1"/>
</dbReference>
<name>F2ULK5_SALR5</name>
<gene>
    <name evidence="3" type="ORF">PTSG_09642</name>
</gene>
<dbReference type="EMBL" id="GL832980">
    <property type="protein sequence ID" value="EGD78004.1"/>
    <property type="molecule type" value="Genomic_DNA"/>
</dbReference>
<dbReference type="AlphaFoldDB" id="F2ULK5"/>
<dbReference type="InParanoid" id="F2ULK5"/>
<dbReference type="Proteomes" id="UP000007799">
    <property type="component" value="Unassembled WGS sequence"/>
</dbReference>
<dbReference type="SMART" id="SM00332">
    <property type="entry name" value="PP2Cc"/>
    <property type="match status" value="1"/>
</dbReference>
<dbReference type="InterPro" id="IPR036457">
    <property type="entry name" value="PPM-type-like_dom_sf"/>
</dbReference>
<dbReference type="PANTHER" id="PTHR13832">
    <property type="entry name" value="PROTEIN PHOSPHATASE 2C"/>
    <property type="match status" value="1"/>
</dbReference>
<evidence type="ECO:0000313" key="4">
    <source>
        <dbReference type="Proteomes" id="UP000007799"/>
    </source>
</evidence>
<feature type="region of interest" description="Disordered" evidence="1">
    <location>
        <begin position="509"/>
        <end position="543"/>
    </location>
</feature>
<dbReference type="FunCoup" id="F2ULK5">
    <property type="interactions" value="1315"/>
</dbReference>
<feature type="compositionally biased region" description="Low complexity" evidence="1">
    <location>
        <begin position="511"/>
        <end position="521"/>
    </location>
</feature>
<keyword evidence="4" id="KW-1185">Reference proteome</keyword>
<dbReference type="GO" id="GO:0004741">
    <property type="term" value="F:[pyruvate dehydrogenase (acetyl-transferring)]-phosphatase activity"/>
    <property type="evidence" value="ECO:0007669"/>
    <property type="project" value="TreeGrafter"/>
</dbReference>
<proteinExistence type="predicted"/>
<accession>F2ULK5</accession>
<feature type="domain" description="PPM-type phosphatase" evidence="2">
    <location>
        <begin position="143"/>
        <end position="462"/>
    </location>
</feature>
<dbReference type="PROSITE" id="PS51746">
    <property type="entry name" value="PPM_2"/>
    <property type="match status" value="1"/>
</dbReference>
<dbReference type="OrthoDB" id="420076at2759"/>
<dbReference type="RefSeq" id="XP_004990066.1">
    <property type="nucleotide sequence ID" value="XM_004990009.1"/>
</dbReference>
<dbReference type="OMA" id="CWLAAND"/>
<feature type="region of interest" description="Disordered" evidence="1">
    <location>
        <begin position="42"/>
        <end position="73"/>
    </location>
</feature>
<dbReference type="GO" id="GO:0005739">
    <property type="term" value="C:mitochondrion"/>
    <property type="evidence" value="ECO:0007669"/>
    <property type="project" value="TreeGrafter"/>
</dbReference>
<dbReference type="Gene3D" id="3.60.40.10">
    <property type="entry name" value="PPM-type phosphatase domain"/>
    <property type="match status" value="1"/>
</dbReference>
<dbReference type="CDD" id="cd00143">
    <property type="entry name" value="PP2Cc"/>
    <property type="match status" value="1"/>
</dbReference>
<evidence type="ECO:0000259" key="2">
    <source>
        <dbReference type="PROSITE" id="PS51746"/>
    </source>
</evidence>